<reference evidence="15" key="1">
    <citation type="submission" date="2017-09" db="EMBL/GenBank/DDBJ databases">
        <title>Depth-based differentiation of microbial function through sediment-hosted aquifers and enrichment of novel symbionts in the deep terrestrial subsurface.</title>
        <authorList>
            <person name="Probst A.J."/>
            <person name="Ladd B."/>
            <person name="Jarett J.K."/>
            <person name="Geller-Mcgrath D.E."/>
            <person name="Sieber C.M.K."/>
            <person name="Emerson J.B."/>
            <person name="Anantharaman K."/>
            <person name="Thomas B.C."/>
            <person name="Malmstrom R."/>
            <person name="Stieglmeier M."/>
            <person name="Klingl A."/>
            <person name="Woyke T."/>
            <person name="Ryan C.M."/>
            <person name="Banfield J.F."/>
        </authorList>
    </citation>
    <scope>NUCLEOTIDE SEQUENCE [LARGE SCALE GENOMIC DNA]</scope>
</reference>
<feature type="domain" description="CTP synthase N-terminal" evidence="13">
    <location>
        <begin position="5"/>
        <end position="268"/>
    </location>
</feature>
<dbReference type="GO" id="GO:0097268">
    <property type="term" value="C:cytoophidium"/>
    <property type="evidence" value="ECO:0007669"/>
    <property type="project" value="UniProtKB-ARBA"/>
</dbReference>
<dbReference type="InterPro" id="IPR033828">
    <property type="entry name" value="GATase1_CTP_Synthase"/>
</dbReference>
<dbReference type="PANTHER" id="PTHR11550:SF0">
    <property type="entry name" value="CTP SYNTHASE-RELATED"/>
    <property type="match status" value="1"/>
</dbReference>
<evidence type="ECO:0000256" key="4">
    <source>
        <dbReference type="ARBA" id="ARBA00022723"/>
    </source>
</evidence>
<dbReference type="PANTHER" id="PTHR11550">
    <property type="entry name" value="CTP SYNTHASE"/>
    <property type="match status" value="1"/>
</dbReference>
<dbReference type="AlphaFoldDB" id="A0A2H0W496"/>
<feature type="binding site" evidence="11">
    <location>
        <position position="225"/>
    </location>
    <ligand>
        <name>CTP</name>
        <dbReference type="ChEBI" id="CHEBI:37563"/>
        <note>allosteric inhibitor</note>
    </ligand>
</feature>
<comment type="miscellaneous">
    <text evidence="11">CTPSs have evolved a hybrid strategy for distinguishing between UTP and CTP. The overlapping regions of the product feedback inhibitory and substrate sites recognize a common feature in both compounds, the triphosphate moiety. To differentiate isosteric substrate and product pyrimidine rings, an additional pocket far from the expected kinase/ligase catalytic site, specifically recognizes the cytosine and ribose portions of the product inhibitor.</text>
</comment>
<dbReference type="FunFam" id="3.40.50.880:FF:000002">
    <property type="entry name" value="CTP synthase"/>
    <property type="match status" value="1"/>
</dbReference>
<dbReference type="Pfam" id="PF06418">
    <property type="entry name" value="CTP_synth_N"/>
    <property type="match status" value="1"/>
</dbReference>
<evidence type="ECO:0000256" key="9">
    <source>
        <dbReference type="ARBA" id="ARBA00022975"/>
    </source>
</evidence>
<accession>A0A2H0W496</accession>
<dbReference type="GO" id="GO:0003883">
    <property type="term" value="F:CTP synthase activity"/>
    <property type="evidence" value="ECO:0007669"/>
    <property type="project" value="UniProtKB-UniRule"/>
</dbReference>
<feature type="binding site" evidence="11">
    <location>
        <position position="412"/>
    </location>
    <ligand>
        <name>L-glutamine</name>
        <dbReference type="ChEBI" id="CHEBI:58359"/>
    </ligand>
</feature>
<dbReference type="HAMAP" id="MF_01227">
    <property type="entry name" value="PyrG"/>
    <property type="match status" value="1"/>
</dbReference>
<keyword evidence="8 11" id="KW-0315">Glutamine amidotransferase</keyword>
<proteinExistence type="inferred from homology"/>
<feature type="binding site" evidence="11">
    <location>
        <position position="73"/>
    </location>
    <ligand>
        <name>ATP</name>
        <dbReference type="ChEBI" id="CHEBI:30616"/>
    </ligand>
</feature>
<comment type="function">
    <text evidence="11">Catalyzes the ATP-dependent amination of UTP to CTP with either L-glutamine or ammonia as the source of nitrogen. Regulates intracellular CTP levels through interactions with the four ribonucleotide triphosphates.</text>
</comment>
<dbReference type="GO" id="GO:0019856">
    <property type="term" value="P:pyrimidine nucleobase biosynthetic process"/>
    <property type="evidence" value="ECO:0007669"/>
    <property type="project" value="TreeGrafter"/>
</dbReference>
<dbReference type="InterPro" id="IPR017456">
    <property type="entry name" value="CTP_synthase_N"/>
</dbReference>
<evidence type="ECO:0000256" key="7">
    <source>
        <dbReference type="ARBA" id="ARBA00022842"/>
    </source>
</evidence>
<keyword evidence="7 11" id="KW-0460">Magnesium</keyword>
<feature type="binding site" evidence="11">
    <location>
        <begin position="189"/>
        <end position="194"/>
    </location>
    <ligand>
        <name>CTP</name>
        <dbReference type="ChEBI" id="CHEBI:37563"/>
        <note>allosteric inhibitor</note>
    </ligand>
</feature>
<dbReference type="Gene3D" id="3.40.50.880">
    <property type="match status" value="1"/>
</dbReference>
<dbReference type="NCBIfam" id="TIGR00337">
    <property type="entry name" value="PyrG"/>
    <property type="match status" value="1"/>
</dbReference>
<dbReference type="Gene3D" id="3.40.50.300">
    <property type="entry name" value="P-loop containing nucleotide triphosphate hydrolases"/>
    <property type="match status" value="1"/>
</dbReference>
<comment type="similarity">
    <text evidence="2 11">Belongs to the CTP synthase family.</text>
</comment>
<comment type="caution">
    <text evidence="11">Lacks conserved residue(s) required for the propagation of feature annotation.</text>
</comment>
<dbReference type="CDD" id="cd03113">
    <property type="entry name" value="CTPS_N"/>
    <property type="match status" value="1"/>
</dbReference>
<dbReference type="FunFam" id="3.40.50.300:FF:000009">
    <property type="entry name" value="CTP synthase"/>
    <property type="match status" value="1"/>
</dbReference>
<dbReference type="InterPro" id="IPR027417">
    <property type="entry name" value="P-loop_NTPase"/>
</dbReference>
<comment type="pathway">
    <text evidence="1 11">Pyrimidine metabolism; CTP biosynthesis via de novo pathway; CTP from UDP: step 2/2.</text>
</comment>
<feature type="binding site" evidence="11">
    <location>
        <position position="15"/>
    </location>
    <ligand>
        <name>UTP</name>
        <dbReference type="ChEBI" id="CHEBI:46398"/>
    </ligand>
</feature>
<keyword evidence="3 11" id="KW-0436">Ligase</keyword>
<dbReference type="SUPFAM" id="SSF52317">
    <property type="entry name" value="Class I glutamine amidotransferase-like"/>
    <property type="match status" value="1"/>
</dbReference>
<dbReference type="EMBL" id="PEZY01000005">
    <property type="protein sequence ID" value="PIS06192.1"/>
    <property type="molecule type" value="Genomic_DNA"/>
</dbReference>
<dbReference type="Proteomes" id="UP000229056">
    <property type="component" value="Unassembled WGS sequence"/>
</dbReference>
<comment type="subunit">
    <text evidence="11">Homotetramer.</text>
</comment>
<dbReference type="UniPathway" id="UPA00159">
    <property type="reaction ID" value="UER00277"/>
</dbReference>
<comment type="catalytic activity">
    <reaction evidence="11">
        <text>UTP + NH4(+) + ATP = CTP + ADP + phosphate + 2 H(+)</text>
        <dbReference type="Rhea" id="RHEA:16597"/>
        <dbReference type="ChEBI" id="CHEBI:15378"/>
        <dbReference type="ChEBI" id="CHEBI:28938"/>
        <dbReference type="ChEBI" id="CHEBI:30616"/>
        <dbReference type="ChEBI" id="CHEBI:37563"/>
        <dbReference type="ChEBI" id="CHEBI:43474"/>
        <dbReference type="ChEBI" id="CHEBI:46398"/>
        <dbReference type="ChEBI" id="CHEBI:456216"/>
    </reaction>
</comment>
<protein>
    <recommendedName>
        <fullName evidence="11">CTP synthase</fullName>
        <ecNumber evidence="11">6.3.4.2</ecNumber>
    </recommendedName>
    <alternativeName>
        <fullName evidence="11">Cytidine 5'-triphosphate synthase</fullName>
    </alternativeName>
    <alternativeName>
        <fullName evidence="11">Cytidine triphosphate synthetase</fullName>
        <shortName evidence="11">CTP synthetase</shortName>
        <shortName evidence="11">CTPS</shortName>
    </alternativeName>
    <alternativeName>
        <fullName evidence="11">UTP--ammonia ligase</fullName>
    </alternativeName>
</protein>
<feature type="binding site" evidence="11">
    <location>
        <position position="361"/>
    </location>
    <ligand>
        <name>L-glutamine</name>
        <dbReference type="ChEBI" id="CHEBI:58359"/>
    </ligand>
</feature>
<keyword evidence="9 11" id="KW-0665">Pyrimidine biosynthesis</keyword>
<feature type="region of interest" description="Amidoligase domain" evidence="11">
    <location>
        <begin position="1"/>
        <end position="268"/>
    </location>
</feature>
<dbReference type="SUPFAM" id="SSF52540">
    <property type="entry name" value="P-loop containing nucleoside triphosphate hydrolases"/>
    <property type="match status" value="1"/>
</dbReference>
<feature type="active site" evidence="11">
    <location>
        <position position="521"/>
    </location>
</feature>
<dbReference type="InterPro" id="IPR017926">
    <property type="entry name" value="GATASE"/>
</dbReference>
<comment type="catalytic activity">
    <reaction evidence="10 11">
        <text>UTP + L-glutamine + ATP + H2O = CTP + L-glutamate + ADP + phosphate + 2 H(+)</text>
        <dbReference type="Rhea" id="RHEA:26426"/>
        <dbReference type="ChEBI" id="CHEBI:15377"/>
        <dbReference type="ChEBI" id="CHEBI:15378"/>
        <dbReference type="ChEBI" id="CHEBI:29985"/>
        <dbReference type="ChEBI" id="CHEBI:30616"/>
        <dbReference type="ChEBI" id="CHEBI:37563"/>
        <dbReference type="ChEBI" id="CHEBI:43474"/>
        <dbReference type="ChEBI" id="CHEBI:46398"/>
        <dbReference type="ChEBI" id="CHEBI:58359"/>
        <dbReference type="ChEBI" id="CHEBI:456216"/>
        <dbReference type="EC" id="6.3.4.2"/>
    </reaction>
</comment>
<gene>
    <name evidence="11" type="primary">pyrG</name>
    <name evidence="14" type="ORF">COT80_01305</name>
</gene>
<organism evidence="14 15">
    <name type="scientific">Candidatus Buchananbacteria bacterium CG10_big_fil_rev_8_21_14_0_10_33_19</name>
    <dbReference type="NCBI Taxonomy" id="1974525"/>
    <lineage>
        <taxon>Bacteria</taxon>
        <taxon>Candidatus Buchananiibacteriota</taxon>
    </lineage>
</organism>
<feature type="binding site" evidence="11">
    <location>
        <begin position="16"/>
        <end position="21"/>
    </location>
    <ligand>
        <name>ATP</name>
        <dbReference type="ChEBI" id="CHEBI:30616"/>
    </ligand>
</feature>
<evidence type="ECO:0000259" key="12">
    <source>
        <dbReference type="Pfam" id="PF00117"/>
    </source>
</evidence>
<comment type="catalytic activity">
    <reaction evidence="11">
        <text>L-glutamine + H2O = L-glutamate + NH4(+)</text>
        <dbReference type="Rhea" id="RHEA:15889"/>
        <dbReference type="ChEBI" id="CHEBI:15377"/>
        <dbReference type="ChEBI" id="CHEBI:28938"/>
        <dbReference type="ChEBI" id="CHEBI:29985"/>
        <dbReference type="ChEBI" id="CHEBI:58359"/>
    </reaction>
</comment>
<feature type="domain" description="Glutamine amidotransferase" evidence="12">
    <location>
        <begin position="308"/>
        <end position="538"/>
    </location>
</feature>
<feature type="binding site" evidence="11">
    <location>
        <position position="73"/>
    </location>
    <ligand>
        <name>Mg(2+)</name>
        <dbReference type="ChEBI" id="CHEBI:18420"/>
    </ligand>
</feature>
<feature type="binding site" evidence="11">
    <location>
        <position position="143"/>
    </location>
    <ligand>
        <name>Mg(2+)</name>
        <dbReference type="ChEBI" id="CHEBI:18420"/>
    </ligand>
</feature>
<keyword evidence="4 11" id="KW-0479">Metal-binding</keyword>
<sequence length="546" mass="61315">MSKRKYIFVIGGVMSGVGKGIASASIGKILQARGLAVTAVKIDPYINVDAGTMNPIEHGEVYVTSDGDETDQDIGNYERFLNIDIHRDNYMTTGRVYRSVIEKERNLEYEGKCVEVVPHIPMEVIRRIKNAADKDDADVTIIEVGGTVGEYQNILFLEAARMMKLNHPEDVLSVLVSYLPVPSKIGEMKTKPTQTAAKMLNSAGIQPDFILCRADQEIDDLRKEKIAMFCNVRKEEIISAPDTDLVYEIPANFERDGLSEKILKKLNLEARAIDLSDWDNFIQKIKSTKDTLKIGIVGKYFETGDFVLSDVYISVIESLKYAAWQSGVDPEIHWINSDAYDGHSEKIDELRDYHCLVVPGGFGSRGIEGKIAAIQYARENKIPFLGLCYGMQLASIEFARHICGLGGATTTEIRPEAEHPVIHIMSEQAEKLSKKQYGNTMRLGSYPCILKSGSIVERLYGKSEIVERHRHRYEFNNDYRDLLEEAGLVVSGTSPDDQLVEIIELPEDIHPFFVATQFHPEFKSRPLQPHPLFIGLVEAGQKRIIN</sequence>
<feature type="active site" evidence="11">
    <location>
        <position position="519"/>
    </location>
</feature>
<feature type="binding site" evidence="11">
    <location>
        <position position="225"/>
    </location>
    <ligand>
        <name>UTP</name>
        <dbReference type="ChEBI" id="CHEBI:46398"/>
    </ligand>
</feature>
<dbReference type="GO" id="GO:0005524">
    <property type="term" value="F:ATP binding"/>
    <property type="evidence" value="ECO:0007669"/>
    <property type="project" value="UniProtKB-KW"/>
</dbReference>
<dbReference type="GO" id="GO:0004359">
    <property type="term" value="F:glutaminase activity"/>
    <property type="evidence" value="ECO:0007669"/>
    <property type="project" value="RHEA"/>
</dbReference>
<evidence type="ECO:0000313" key="14">
    <source>
        <dbReference type="EMBL" id="PIS06192.1"/>
    </source>
</evidence>
<dbReference type="GO" id="GO:0046872">
    <property type="term" value="F:metal ion binding"/>
    <property type="evidence" value="ECO:0007669"/>
    <property type="project" value="UniProtKB-KW"/>
</dbReference>
<evidence type="ECO:0000256" key="10">
    <source>
        <dbReference type="ARBA" id="ARBA00047781"/>
    </source>
</evidence>
<dbReference type="NCBIfam" id="NF003792">
    <property type="entry name" value="PRK05380.1"/>
    <property type="match status" value="1"/>
</dbReference>
<feature type="binding site" evidence="11">
    <location>
        <position position="472"/>
    </location>
    <ligand>
        <name>L-glutamine</name>
        <dbReference type="ChEBI" id="CHEBI:58359"/>
    </ligand>
</feature>
<keyword evidence="5 11" id="KW-0547">Nucleotide-binding</keyword>
<dbReference type="GO" id="GO:0042802">
    <property type="term" value="F:identical protein binding"/>
    <property type="evidence" value="ECO:0007669"/>
    <property type="project" value="TreeGrafter"/>
</dbReference>
<name>A0A2H0W496_9BACT</name>
<feature type="binding site" evidence="11">
    <location>
        <begin position="389"/>
        <end position="392"/>
    </location>
    <ligand>
        <name>L-glutamine</name>
        <dbReference type="ChEBI" id="CHEBI:58359"/>
    </ligand>
</feature>
<feature type="active site" description="Nucleophile; for glutamine hydrolysis" evidence="11">
    <location>
        <position position="388"/>
    </location>
</feature>
<dbReference type="CDD" id="cd01746">
    <property type="entry name" value="GATase1_CTP_Synthase"/>
    <property type="match status" value="1"/>
</dbReference>
<evidence type="ECO:0000256" key="1">
    <source>
        <dbReference type="ARBA" id="ARBA00005171"/>
    </source>
</evidence>
<evidence type="ECO:0000256" key="3">
    <source>
        <dbReference type="ARBA" id="ARBA00022598"/>
    </source>
</evidence>
<comment type="activity regulation">
    <text evidence="11">Allosterically activated by GTP, when glutamine is the substrate; GTP has no effect on the reaction when ammonia is the substrate. The allosteric effector GTP functions by stabilizing the protein conformation that binds the tetrahedral intermediate(s) formed during glutamine hydrolysis. Inhibited by the product CTP, via allosteric rather than competitive inhibition.</text>
</comment>
<evidence type="ECO:0000256" key="2">
    <source>
        <dbReference type="ARBA" id="ARBA00007533"/>
    </source>
</evidence>
<dbReference type="InterPro" id="IPR004468">
    <property type="entry name" value="CTP_synthase"/>
</dbReference>
<dbReference type="PROSITE" id="PS51273">
    <property type="entry name" value="GATASE_TYPE_1"/>
    <property type="match status" value="1"/>
</dbReference>
<evidence type="ECO:0000256" key="11">
    <source>
        <dbReference type="HAMAP-Rule" id="MF_01227"/>
    </source>
</evidence>
<dbReference type="InterPro" id="IPR029062">
    <property type="entry name" value="Class_I_gatase-like"/>
</dbReference>
<keyword evidence="6 11" id="KW-0067">ATP-binding</keyword>
<evidence type="ECO:0000256" key="5">
    <source>
        <dbReference type="ARBA" id="ARBA00022741"/>
    </source>
</evidence>
<dbReference type="GO" id="GO:0044210">
    <property type="term" value="P:'de novo' CTP biosynthetic process"/>
    <property type="evidence" value="ECO:0007669"/>
    <property type="project" value="UniProtKB-UniRule"/>
</dbReference>
<feature type="binding site" evidence="11">
    <location>
        <position position="15"/>
    </location>
    <ligand>
        <name>CTP</name>
        <dbReference type="ChEBI" id="CHEBI:37563"/>
        <note>allosteric inhibitor</note>
    </ligand>
</feature>
<dbReference type="EC" id="6.3.4.2" evidence="11"/>
<comment type="caution">
    <text evidence="14">The sequence shown here is derived from an EMBL/GenBank/DDBJ whole genome shotgun (WGS) entry which is preliminary data.</text>
</comment>
<dbReference type="Pfam" id="PF00117">
    <property type="entry name" value="GATase"/>
    <property type="match status" value="1"/>
</dbReference>
<feature type="binding site" evidence="11">
    <location>
        <begin position="189"/>
        <end position="194"/>
    </location>
    <ligand>
        <name>UTP</name>
        <dbReference type="ChEBI" id="CHEBI:46398"/>
    </ligand>
</feature>
<evidence type="ECO:0000256" key="8">
    <source>
        <dbReference type="ARBA" id="ARBA00022962"/>
    </source>
</evidence>
<evidence type="ECO:0000259" key="13">
    <source>
        <dbReference type="Pfam" id="PF06418"/>
    </source>
</evidence>
<evidence type="ECO:0000256" key="6">
    <source>
        <dbReference type="ARBA" id="ARBA00022840"/>
    </source>
</evidence>
<evidence type="ECO:0000313" key="15">
    <source>
        <dbReference type="Proteomes" id="UP000229056"/>
    </source>
</evidence>